<dbReference type="EMBL" id="CP014224">
    <property type="protein sequence ID" value="ANW96603.1"/>
    <property type="molecule type" value="Genomic_DNA"/>
</dbReference>
<evidence type="ECO:0000256" key="1">
    <source>
        <dbReference type="SAM" id="SignalP"/>
    </source>
</evidence>
<dbReference type="AlphaFoldDB" id="A0A1B1Y762"/>
<feature type="chain" id="PRO_5008532523" description="Outer membrane protein beta-barrel domain-containing protein" evidence="1">
    <location>
        <begin position="20"/>
        <end position="280"/>
    </location>
</feature>
<accession>A0A1B1Y762</accession>
<sequence>MQNKIVLLFLFLNACLCNAQNPWLQSKGKVLLSPSISHYYTDSGRDEYGNKSDFSENGFYENYVYKLYLAAPIVANKLSLVANVPYVKSTYQNDTYFSENNELGDVEVGVKMHLKKIGEYHYLMGGLNTVIPMYNNDKGPYVGFDKFGTELSVNISGNFEWMNVNKNYHQLEFGVKTFFANGPYQFKLYGSQAYRITNKFLVLGSATILLSRGDDFSVSGDESTIVNPDFIADFDIIKTTVNFGYEFSPKFAIYAGGFTDVWNRNISIGRGWQVFSVIKL</sequence>
<feature type="signal peptide" evidence="1">
    <location>
        <begin position="1"/>
        <end position="19"/>
    </location>
</feature>
<dbReference type="Proteomes" id="UP000092967">
    <property type="component" value="Chromosome"/>
</dbReference>
<name>A0A1B1Y762_9FLAO</name>
<reference evidence="2 3" key="1">
    <citation type="submission" date="2016-02" db="EMBL/GenBank/DDBJ databases">
        <authorList>
            <person name="Wen L."/>
            <person name="He K."/>
            <person name="Yang H."/>
        </authorList>
    </citation>
    <scope>NUCLEOTIDE SEQUENCE [LARGE SCALE GENOMIC DNA]</scope>
    <source>
        <strain evidence="2 3">CZ1127</strain>
    </source>
</reference>
<dbReference type="OrthoDB" id="9782650at2"/>
<keyword evidence="3" id="KW-1185">Reference proteome</keyword>
<evidence type="ECO:0000313" key="2">
    <source>
        <dbReference type="EMBL" id="ANW96603.1"/>
    </source>
</evidence>
<dbReference type="STRING" id="1790137.AXE80_10085"/>
<proteinExistence type="predicted"/>
<gene>
    <name evidence="2" type="ORF">AXE80_10085</name>
</gene>
<dbReference type="RefSeq" id="WP_068826908.1">
    <property type="nucleotide sequence ID" value="NZ_CP014224.1"/>
</dbReference>
<organism evidence="2 3">
    <name type="scientific">Wenyingzhuangia fucanilytica</name>
    <dbReference type="NCBI Taxonomy" id="1790137"/>
    <lineage>
        <taxon>Bacteria</taxon>
        <taxon>Pseudomonadati</taxon>
        <taxon>Bacteroidota</taxon>
        <taxon>Flavobacteriia</taxon>
        <taxon>Flavobacteriales</taxon>
        <taxon>Flavobacteriaceae</taxon>
        <taxon>Wenyingzhuangia</taxon>
    </lineage>
</organism>
<keyword evidence="1" id="KW-0732">Signal</keyword>
<dbReference type="KEGG" id="wfu:AXE80_10085"/>
<evidence type="ECO:0008006" key="4">
    <source>
        <dbReference type="Google" id="ProtNLM"/>
    </source>
</evidence>
<protein>
    <recommendedName>
        <fullName evidence="4">Outer membrane protein beta-barrel domain-containing protein</fullName>
    </recommendedName>
</protein>
<evidence type="ECO:0000313" key="3">
    <source>
        <dbReference type="Proteomes" id="UP000092967"/>
    </source>
</evidence>